<keyword evidence="11" id="KW-1207">Sterol metabolism</keyword>
<dbReference type="Pfam" id="PF16414">
    <property type="entry name" value="NPC1_N"/>
    <property type="match status" value="1"/>
</dbReference>
<sequence>GWGSGCRWLAAAVLTEIHQAGYCSFYGECGRNPEVNVSLLWSPVPCLSNTRARLLKGTILSKLKEVCPQLYTGENTTYACCSYSQLVALQLSLAISQAVLTRCPACAENFANIYCQNICSPDQSLFTNVTRFFNRTTAQGARQEGVLEYQCFYNQTFADQSYDSCKGVRIPATGGYAISAMCGKYGATLCTSQRWLDFQGDSSNGLAPLEIDFQLVPANHAVGEGIVPHNSKTWRCGNAVSADGEPCSCLDCAESCPQILAPMPQPPPFKVGSLDGVLFVCCLLFCLLTVLFGAFLVWRCVSRSSQASGEGRQRPRDQLTRSERLSQATHHILGEMFRRWGTMVASHPVSVILVSAVVVVGLSCGMVFIQLTTDPVELWSSPDSQARQEKDFYDQNFGPFFRTNQVILTAKGLPSYTYDSLLLGKKNFSGILSIAVLLDLLELQTRLQEIEVWSEKDGRNVTLKDVCYAPLNPNNASATDCCVNSLAQYFQNNRTHLEMTASQTQGGQTGMVDWRDHFLYCVNSPLSFKDITNLQLSCMADYGAPVFPFLAVGGYTGEDYSEAQALILTFSLNNYPRGDPRYAWVMLWEQRFLQVVEEFQRARAHTYTIAYMAERSLEDEINRTTAEDIPIFAISYLVIFLYIALALGEYSSCRRILVDSKVTLGLGGVLVVLGAVFSSMGFYAYVGLPSSLIILEVVPFLVLAVGADNIFIFVLEYQRSVREPGERREQHIGRVLGTVAPSMLLCSFSESTCFFLGSLTQMPAVRTFALNAALAVLFDFLLQMSMFVALVSLDARRQEAACLDLCCCHRLSKPGCPVRSEGLLRPFMRRIYTPVLLNQAVRALGQGASMTGPAVYPQDSYMVQYFQYLNQYFMVGLPTYFVTTGGYNFSTGPGMNGVCSSAGCDNNSLTQKIQYATSFPNVSYLAIPASSWVDDFIDWLNPLSRCCRISSGDGQFCPCSLSCMRNLSEVIRPSVEQFNHFLPWFLHDMPNLNCPKGGLGAYDTAVKLGPNGEIQASRFMAYHMPLTNSQEYTAALRAARALATNITNSMRRVPGTDPSFRVFPYTVTYVFYEQYLTIVSEGLFNLGLCLVPTFAVCCVLLGMDLRSGLINLLTIVMILVDTVGAMTLWGINYNAISLINLVTAVGISVEFVSHLTRAFAVSTQPTRLERAKEATVNMGSAVFAGVAMTNLPGIVVLAFAKAQLIQIFFFRLNLLITLLGLLHGLVFLPVLLSYFGASHPCPGNPCCPPIPAPALATRAAPQSPSRGMKQDGRQDGGAAAVFYSLSSCGLSFFVPKTSIGAHSKKTLRVWSIGMSLHTLLSHKVYPPSFNGSIVMVLNGPSSRLGRAEAKLSGVSLIIIAGLKYRQYRANTYNFKYKMIPAYR</sequence>
<dbReference type="GO" id="GO:0005319">
    <property type="term" value="F:lipid transporter activity"/>
    <property type="evidence" value="ECO:0007669"/>
    <property type="project" value="InterPro"/>
</dbReference>
<dbReference type="GO" id="GO:0008203">
    <property type="term" value="P:cholesterol metabolic process"/>
    <property type="evidence" value="ECO:0007669"/>
    <property type="project" value="UniProtKB-KW"/>
</dbReference>
<feature type="signal peptide" evidence="16">
    <location>
        <begin position="1"/>
        <end position="20"/>
    </location>
</feature>
<name>A0A8C3T3Q8_CHESE</name>
<feature type="chain" id="PRO_5034220693" evidence="16">
    <location>
        <begin position="21"/>
        <end position="1383"/>
    </location>
</feature>
<keyword evidence="9 15" id="KW-0472">Membrane</keyword>
<dbReference type="GO" id="GO:0012505">
    <property type="term" value="C:endomembrane system"/>
    <property type="evidence" value="ECO:0007669"/>
    <property type="project" value="UniProtKB-SubCell"/>
</dbReference>
<evidence type="ECO:0000256" key="9">
    <source>
        <dbReference type="ARBA" id="ARBA00023136"/>
    </source>
</evidence>
<evidence type="ECO:0000256" key="8">
    <source>
        <dbReference type="ARBA" id="ARBA00023098"/>
    </source>
</evidence>
<dbReference type="FunFam" id="1.20.1640.10:FF:000008">
    <property type="entry name" value="NPC intracellular cholesterol transporter 1"/>
    <property type="match status" value="1"/>
</dbReference>
<dbReference type="PROSITE" id="PS50156">
    <property type="entry name" value="SSD"/>
    <property type="match status" value="1"/>
</dbReference>
<keyword evidence="4" id="KW-0153">Cholesterol metabolism</keyword>
<feature type="transmembrane region" description="Helical" evidence="15">
    <location>
        <begin position="349"/>
        <end position="371"/>
    </location>
</feature>
<dbReference type="Pfam" id="PF22314">
    <property type="entry name" value="NPC1_MLD"/>
    <property type="match status" value="1"/>
</dbReference>
<evidence type="ECO:0000256" key="15">
    <source>
        <dbReference type="SAM" id="Phobius"/>
    </source>
</evidence>
<evidence type="ECO:0000256" key="10">
    <source>
        <dbReference type="ARBA" id="ARBA00023157"/>
    </source>
</evidence>
<accession>A0A8C3T3Q8</accession>
<feature type="transmembrane region" description="Helical" evidence="15">
    <location>
        <begin position="1180"/>
        <end position="1200"/>
    </location>
</feature>
<dbReference type="SUPFAM" id="SSF82866">
    <property type="entry name" value="Multidrug efflux transporter AcrB transmembrane domain"/>
    <property type="match status" value="2"/>
</dbReference>
<keyword evidence="10" id="KW-1015">Disulfide bond</keyword>
<dbReference type="GO" id="GO:0030299">
    <property type="term" value="P:intestinal cholesterol absorption"/>
    <property type="evidence" value="ECO:0007669"/>
    <property type="project" value="TreeGrafter"/>
</dbReference>
<comment type="similarity">
    <text evidence="2">Belongs to the patched family.</text>
</comment>
<evidence type="ECO:0000256" key="12">
    <source>
        <dbReference type="ARBA" id="ARBA00023180"/>
    </source>
</evidence>
<feature type="transmembrane region" description="Helical" evidence="15">
    <location>
        <begin position="662"/>
        <end position="686"/>
    </location>
</feature>
<feature type="transmembrane region" description="Helical" evidence="15">
    <location>
        <begin position="1212"/>
        <end position="1237"/>
    </location>
</feature>
<protein>
    <submittedName>
        <fullName evidence="18">NPC1 like intracellular cholesterol transporter 1</fullName>
    </submittedName>
</protein>
<dbReference type="InterPro" id="IPR032190">
    <property type="entry name" value="NPC1_N"/>
</dbReference>
<feature type="domain" description="SSD" evidence="17">
    <location>
        <begin position="628"/>
        <end position="793"/>
    </location>
</feature>
<organism evidence="18 19">
    <name type="scientific">Chelydra serpentina</name>
    <name type="common">Snapping turtle</name>
    <name type="synonym">Testudo serpentina</name>
    <dbReference type="NCBI Taxonomy" id="8475"/>
    <lineage>
        <taxon>Eukaryota</taxon>
        <taxon>Metazoa</taxon>
        <taxon>Chordata</taxon>
        <taxon>Craniata</taxon>
        <taxon>Vertebrata</taxon>
        <taxon>Euteleostomi</taxon>
        <taxon>Archelosauria</taxon>
        <taxon>Testudinata</taxon>
        <taxon>Testudines</taxon>
        <taxon>Cryptodira</taxon>
        <taxon>Durocryptodira</taxon>
        <taxon>Americhelydia</taxon>
        <taxon>Chelydroidea</taxon>
        <taxon>Chelydridae</taxon>
        <taxon>Chelydra</taxon>
    </lineage>
</organism>
<reference evidence="18" key="1">
    <citation type="submission" date="2025-08" db="UniProtKB">
        <authorList>
            <consortium name="Ensembl"/>
        </authorList>
    </citation>
    <scope>IDENTIFICATION</scope>
</reference>
<dbReference type="Gene3D" id="1.20.1640.10">
    <property type="entry name" value="Multidrug efflux transporter AcrB transmembrane domain"/>
    <property type="match status" value="2"/>
</dbReference>
<evidence type="ECO:0000256" key="5">
    <source>
        <dbReference type="ARBA" id="ARBA00022692"/>
    </source>
</evidence>
<keyword evidence="6 16" id="KW-0732">Signal</keyword>
<dbReference type="InterPro" id="IPR053956">
    <property type="entry name" value="NPC1_MLD"/>
</dbReference>
<feature type="transmembrane region" description="Helical" evidence="15">
    <location>
        <begin position="629"/>
        <end position="650"/>
    </location>
</feature>
<proteinExistence type="inferred from homology"/>
<reference evidence="18" key="2">
    <citation type="submission" date="2025-09" db="UniProtKB">
        <authorList>
            <consortium name="Ensembl"/>
        </authorList>
    </citation>
    <scope>IDENTIFICATION</scope>
</reference>
<evidence type="ECO:0000256" key="2">
    <source>
        <dbReference type="ARBA" id="ARBA00005585"/>
    </source>
</evidence>
<keyword evidence="7 15" id="KW-1133">Transmembrane helix</keyword>
<dbReference type="Pfam" id="PF12349">
    <property type="entry name" value="Sterol-sensing"/>
    <property type="match status" value="1"/>
</dbReference>
<evidence type="ECO:0000256" key="14">
    <source>
        <dbReference type="ARBA" id="ARBA00034049"/>
    </source>
</evidence>
<evidence type="ECO:0000256" key="13">
    <source>
        <dbReference type="ARBA" id="ARBA00023221"/>
    </source>
</evidence>
<dbReference type="InterPro" id="IPR004765">
    <property type="entry name" value="NPC1-like"/>
</dbReference>
<evidence type="ECO:0000313" key="19">
    <source>
        <dbReference type="Proteomes" id="UP000694403"/>
    </source>
</evidence>
<comment type="catalytic activity">
    <reaction evidence="14">
        <text>cholesterol(in) = cholesterol(out)</text>
        <dbReference type="Rhea" id="RHEA:39747"/>
        <dbReference type="ChEBI" id="CHEBI:16113"/>
    </reaction>
</comment>
<dbReference type="GO" id="GO:0030301">
    <property type="term" value="P:cholesterol transport"/>
    <property type="evidence" value="ECO:0007669"/>
    <property type="project" value="UniProtKB-ARBA"/>
</dbReference>
<evidence type="ECO:0000256" key="3">
    <source>
        <dbReference type="ARBA" id="ARBA00022448"/>
    </source>
</evidence>
<keyword evidence="3" id="KW-0813">Transport</keyword>
<feature type="transmembrane region" description="Helical" evidence="15">
    <location>
        <begin position="735"/>
        <end position="757"/>
    </location>
</feature>
<dbReference type="Ensembl" id="ENSCSRT00000024729.1">
    <property type="protein sequence ID" value="ENSCSRP00000023702.1"/>
    <property type="gene ID" value="ENSCSRG00000017091.1"/>
</dbReference>
<comment type="subcellular location">
    <subcellularLocation>
        <location evidence="1">Endomembrane system</location>
        <topology evidence="1">Multi-pass membrane protein</topology>
    </subcellularLocation>
</comment>
<feature type="transmembrane region" description="Helical" evidence="15">
    <location>
        <begin position="1109"/>
        <end position="1131"/>
    </location>
</feature>
<feature type="transmembrane region" description="Helical" evidence="15">
    <location>
        <begin position="276"/>
        <end position="298"/>
    </location>
</feature>
<dbReference type="GO" id="GO:0015485">
    <property type="term" value="F:cholesterol binding"/>
    <property type="evidence" value="ECO:0007669"/>
    <property type="project" value="TreeGrafter"/>
</dbReference>
<dbReference type="NCBIfam" id="TIGR00917">
    <property type="entry name" value="2A060601"/>
    <property type="match status" value="1"/>
</dbReference>
<evidence type="ECO:0000256" key="4">
    <source>
        <dbReference type="ARBA" id="ARBA00022548"/>
    </source>
</evidence>
<feature type="transmembrane region" description="Helical" evidence="15">
    <location>
        <begin position="769"/>
        <end position="791"/>
    </location>
</feature>
<dbReference type="GO" id="GO:0042632">
    <property type="term" value="P:cholesterol homeostasis"/>
    <property type="evidence" value="ECO:0007669"/>
    <property type="project" value="TreeGrafter"/>
</dbReference>
<evidence type="ECO:0000259" key="17">
    <source>
        <dbReference type="PROSITE" id="PS50156"/>
    </source>
</evidence>
<feature type="transmembrane region" description="Helical" evidence="15">
    <location>
        <begin position="1083"/>
        <end position="1103"/>
    </location>
</feature>
<dbReference type="InterPro" id="IPR053958">
    <property type="entry name" value="HMGCR/SNAP/NPC1-like_SSD"/>
</dbReference>
<keyword evidence="19" id="KW-1185">Reference proteome</keyword>
<evidence type="ECO:0000313" key="18">
    <source>
        <dbReference type="Ensembl" id="ENSCSRP00000023702.1"/>
    </source>
</evidence>
<feature type="transmembrane region" description="Helical" evidence="15">
    <location>
        <begin position="692"/>
        <end position="715"/>
    </location>
</feature>
<dbReference type="PANTHER" id="PTHR45727">
    <property type="entry name" value="NPC INTRACELLULAR CHOLESTEROL TRANSPORTER 1"/>
    <property type="match status" value="1"/>
</dbReference>
<keyword evidence="5 15" id="KW-0812">Transmembrane</keyword>
<dbReference type="Proteomes" id="UP000694403">
    <property type="component" value="Unplaced"/>
</dbReference>
<keyword evidence="8" id="KW-0443">Lipid metabolism</keyword>
<dbReference type="PANTHER" id="PTHR45727:SF3">
    <property type="entry name" value="NPC1-LIKE INTRACELLULAR CHOLESTEROL TRANSPORTER 1"/>
    <property type="match status" value="1"/>
</dbReference>
<evidence type="ECO:0000256" key="11">
    <source>
        <dbReference type="ARBA" id="ARBA00023166"/>
    </source>
</evidence>
<dbReference type="FunFam" id="1.20.1640.10:FF:000010">
    <property type="entry name" value="NPC intracellular cholesterol transporter 1"/>
    <property type="match status" value="1"/>
</dbReference>
<feature type="transmembrane region" description="Helical" evidence="15">
    <location>
        <begin position="1138"/>
        <end position="1160"/>
    </location>
</feature>
<evidence type="ECO:0000256" key="1">
    <source>
        <dbReference type="ARBA" id="ARBA00004127"/>
    </source>
</evidence>
<evidence type="ECO:0000256" key="7">
    <source>
        <dbReference type="ARBA" id="ARBA00022989"/>
    </source>
</evidence>
<dbReference type="InterPro" id="IPR000731">
    <property type="entry name" value="SSD"/>
</dbReference>
<dbReference type="GO" id="GO:0005886">
    <property type="term" value="C:plasma membrane"/>
    <property type="evidence" value="ECO:0007669"/>
    <property type="project" value="TreeGrafter"/>
</dbReference>
<keyword evidence="12" id="KW-0325">Glycoprotein</keyword>
<evidence type="ECO:0000256" key="16">
    <source>
        <dbReference type="SAM" id="SignalP"/>
    </source>
</evidence>
<keyword evidence="13" id="KW-0753">Steroid metabolism</keyword>
<evidence type="ECO:0000256" key="6">
    <source>
        <dbReference type="ARBA" id="ARBA00022729"/>
    </source>
</evidence>